<dbReference type="InterPro" id="IPR046791">
    <property type="entry name" value="Polycystin_dom"/>
</dbReference>
<dbReference type="AlphaFoldDB" id="A0A2K5MDN8"/>
<dbReference type="GO" id="GO:0005509">
    <property type="term" value="F:calcium ion binding"/>
    <property type="evidence" value="ECO:0007669"/>
    <property type="project" value="InterPro"/>
</dbReference>
<evidence type="ECO:0000256" key="2">
    <source>
        <dbReference type="ARBA" id="ARBA00007200"/>
    </source>
</evidence>
<feature type="transmembrane region" description="Helical" evidence="17">
    <location>
        <begin position="366"/>
        <end position="387"/>
    </location>
</feature>
<reference evidence="20" key="2">
    <citation type="submission" date="2025-09" db="UniProtKB">
        <authorList>
            <consortium name="Ensembl"/>
        </authorList>
    </citation>
    <scope>IDENTIFICATION</scope>
</reference>
<sequence>MAEASRWHRGGASKHKLHYRKEVEITTTLQELLLYFIFLINLCILTFGMVNPHMYYLNKVMSSLFLDTSVPGEERTNFKSIRSITDFWKFMEGPLLEGLYWDSWYNNQQLYNLKNSSRIYYENILLGVPRVRQLKVRNNTCKVYSSFQSLMSECYGKYTSANEDLSNFGLQINTEWRYSTSNTNSPWHWGFLGVYRNGGYIFTLSKSKSETKNKFIDLRLNSWITRGTRVIFIDFSLYNANVNLFCIIRLVAEFPATGGILTSWQFYSVKLLRYVSYYDYFIASCEITFCIFLFVFTTQEVKKIKEFKSAYFKSIWNWLELLLLLLCFVAVSFNTYCNVQIFLLLGELLESTEQYSDFYFLACWHIYYNNIIAITIFFAWIKIFKFISFNKTMSQLSSTLSRCIKDIVGFAIMFFIIFFAYAQLGFLIFGSQVDDFSTFQNSIFAQFRIVLGDFNFAGIQQANPILGPIYFITFIFFVFFVLLNMFLAIINDTYSEVKADYSIGRRPDFELGKMIKQSYKNVLEKFRLKKARKDEDKKTKGSGDLAEQARREGFDENEIQKAEQMKKWKERLEKKYYSTEIQDDYQPVTQEEFRELFLYAVELEKELHYINLKLNQVMRKVSAL</sequence>
<keyword evidence="10" id="KW-0407">Ion channel</keyword>
<dbReference type="GeneTree" id="ENSGT00940000161122"/>
<evidence type="ECO:0000256" key="6">
    <source>
        <dbReference type="ARBA" id="ARBA00023054"/>
    </source>
</evidence>
<dbReference type="FunFam" id="1.10.287.70:FF:000096">
    <property type="entry name" value="polycystic kidney disease 2-like 2 protein isoform X2"/>
    <property type="match status" value="1"/>
</dbReference>
<keyword evidence="8 17" id="KW-0472">Membrane</keyword>
<dbReference type="PANTHER" id="PTHR10877:SF47">
    <property type="entry name" value="POLYCYSTIN-2-LIKE PROTEIN 2"/>
    <property type="match status" value="1"/>
</dbReference>
<dbReference type="RefSeq" id="XP_011945757.1">
    <property type="nucleotide sequence ID" value="XM_012090367.1"/>
</dbReference>
<comment type="function">
    <text evidence="11">Exhibits a lower single conductance but no spontaneous channel activity. May function as a regulator of calcium channels or a channel component involving Ca2(+) homeostasis.</text>
</comment>
<name>A0A2K5MDN8_CERAT</name>
<evidence type="ECO:0000256" key="12">
    <source>
        <dbReference type="ARBA" id="ARBA00063698"/>
    </source>
</evidence>
<dbReference type="InterPro" id="IPR051223">
    <property type="entry name" value="Polycystin"/>
</dbReference>
<feature type="transmembrane region" description="Helical" evidence="17">
    <location>
        <begin position="407"/>
        <end position="429"/>
    </location>
</feature>
<evidence type="ECO:0000259" key="18">
    <source>
        <dbReference type="Pfam" id="PF08016"/>
    </source>
</evidence>
<keyword evidence="7" id="KW-0406">Ion transport</keyword>
<evidence type="ECO:0000256" key="7">
    <source>
        <dbReference type="ARBA" id="ARBA00023065"/>
    </source>
</evidence>
<feature type="disulfide bond" evidence="16">
    <location>
        <begin position="141"/>
        <end position="154"/>
    </location>
</feature>
<evidence type="ECO:0000313" key="21">
    <source>
        <dbReference type="Proteomes" id="UP000233060"/>
    </source>
</evidence>
<feature type="transmembrane region" description="Helical" evidence="17">
    <location>
        <begin position="32"/>
        <end position="51"/>
    </location>
</feature>
<evidence type="ECO:0000256" key="16">
    <source>
        <dbReference type="PIRSR" id="PIRSR603915-2"/>
    </source>
</evidence>
<proteinExistence type="inferred from homology"/>
<evidence type="ECO:0000256" key="13">
    <source>
        <dbReference type="ARBA" id="ARBA00069824"/>
    </source>
</evidence>
<dbReference type="CTD" id="27039"/>
<dbReference type="KEGG" id="caty:105599819"/>
<dbReference type="OrthoDB" id="444119at2759"/>
<feature type="domain" description="Polycystin cation channel PKD1/PKD2" evidence="18">
    <location>
        <begin position="273"/>
        <end position="497"/>
    </location>
</feature>
<evidence type="ECO:0000256" key="8">
    <source>
        <dbReference type="ARBA" id="ARBA00023136"/>
    </source>
</evidence>
<comment type="subcellular location">
    <subcellularLocation>
        <location evidence="1">Membrane</location>
        <topology evidence="1">Multi-pass membrane protein</topology>
    </subcellularLocation>
</comment>
<protein>
    <recommendedName>
        <fullName evidence="13">Polycystin-2-like protein 2</fullName>
    </recommendedName>
    <alternativeName>
        <fullName evidence="15">Polycystic kidney disease 2-like 2 protein</fullName>
    </alternativeName>
    <alternativeName>
        <fullName evidence="14">Polycystin-L2</fullName>
    </alternativeName>
</protein>
<evidence type="ECO:0000256" key="14">
    <source>
        <dbReference type="ARBA" id="ARBA00076868"/>
    </source>
</evidence>
<feature type="transmembrane region" description="Helical" evidence="17">
    <location>
        <begin position="277"/>
        <end position="297"/>
    </location>
</feature>
<dbReference type="Pfam" id="PF08016">
    <property type="entry name" value="PKD_channel"/>
    <property type="match status" value="1"/>
</dbReference>
<evidence type="ECO:0000256" key="1">
    <source>
        <dbReference type="ARBA" id="ARBA00004141"/>
    </source>
</evidence>
<dbReference type="OMA" id="TFRCLRK"/>
<feature type="transmembrane region" description="Helical" evidence="17">
    <location>
        <begin position="469"/>
        <end position="490"/>
    </location>
</feature>
<evidence type="ECO:0000256" key="4">
    <source>
        <dbReference type="ARBA" id="ARBA00022692"/>
    </source>
</evidence>
<feature type="domain" description="Polycystin" evidence="19">
    <location>
        <begin position="77"/>
        <end position="272"/>
    </location>
</feature>
<evidence type="ECO:0000259" key="19">
    <source>
        <dbReference type="Pfam" id="PF20519"/>
    </source>
</evidence>
<evidence type="ECO:0000256" key="17">
    <source>
        <dbReference type="SAM" id="Phobius"/>
    </source>
</evidence>
<dbReference type="Proteomes" id="UP000233060">
    <property type="component" value="Unassembled WGS sequence"/>
</dbReference>
<keyword evidence="5 17" id="KW-1133">Transmembrane helix</keyword>
<evidence type="ECO:0000313" key="20">
    <source>
        <dbReference type="Ensembl" id="ENSCATP00000023294.1"/>
    </source>
</evidence>
<dbReference type="Ensembl" id="ENSCATT00000047509.1">
    <property type="protein sequence ID" value="ENSCATP00000023294.1"/>
    <property type="gene ID" value="ENSCATG00000035200.1"/>
</dbReference>
<keyword evidence="4 17" id="KW-0812">Transmembrane</keyword>
<accession>A0A2K5MDN8</accession>
<comment type="similarity">
    <text evidence="2">Belongs to the polycystin family.</text>
</comment>
<keyword evidence="21" id="KW-1185">Reference proteome</keyword>
<keyword evidence="6" id="KW-0175">Coiled coil</keyword>
<dbReference type="InterPro" id="IPR003915">
    <property type="entry name" value="PKD_2"/>
</dbReference>
<dbReference type="Gene3D" id="1.10.287.70">
    <property type="match status" value="1"/>
</dbReference>
<dbReference type="GO" id="GO:0005262">
    <property type="term" value="F:calcium channel activity"/>
    <property type="evidence" value="ECO:0007669"/>
    <property type="project" value="TreeGrafter"/>
</dbReference>
<feature type="transmembrane region" description="Helical" evidence="17">
    <location>
        <begin position="318"/>
        <end position="346"/>
    </location>
</feature>
<comment type="subunit">
    <text evidence="12">Interacts with TRPC1 and TRPC5.</text>
</comment>
<dbReference type="GO" id="GO:0050982">
    <property type="term" value="P:detection of mechanical stimulus"/>
    <property type="evidence" value="ECO:0007669"/>
    <property type="project" value="TreeGrafter"/>
</dbReference>
<dbReference type="PANTHER" id="PTHR10877">
    <property type="entry name" value="POLYCYSTIN FAMILY MEMBER"/>
    <property type="match status" value="1"/>
</dbReference>
<evidence type="ECO:0000256" key="15">
    <source>
        <dbReference type="ARBA" id="ARBA00080711"/>
    </source>
</evidence>
<dbReference type="PRINTS" id="PR01433">
    <property type="entry name" value="POLYCYSTIN2"/>
</dbReference>
<dbReference type="STRING" id="9531.ENSCATP00000023294"/>
<dbReference type="GO" id="GO:0016020">
    <property type="term" value="C:membrane"/>
    <property type="evidence" value="ECO:0007669"/>
    <property type="project" value="UniProtKB-SubCell"/>
</dbReference>
<evidence type="ECO:0000256" key="5">
    <source>
        <dbReference type="ARBA" id="ARBA00022989"/>
    </source>
</evidence>
<dbReference type="Pfam" id="PF20519">
    <property type="entry name" value="Polycystin_dom"/>
    <property type="match status" value="1"/>
</dbReference>
<keyword evidence="3" id="KW-0813">Transport</keyword>
<evidence type="ECO:0000256" key="9">
    <source>
        <dbReference type="ARBA" id="ARBA00023180"/>
    </source>
</evidence>
<organism evidence="20 21">
    <name type="scientific">Cercocebus atys</name>
    <name type="common">Sooty mangabey</name>
    <name type="synonym">Cercocebus torquatus atys</name>
    <dbReference type="NCBI Taxonomy" id="9531"/>
    <lineage>
        <taxon>Eukaryota</taxon>
        <taxon>Metazoa</taxon>
        <taxon>Chordata</taxon>
        <taxon>Craniata</taxon>
        <taxon>Vertebrata</taxon>
        <taxon>Euteleostomi</taxon>
        <taxon>Mammalia</taxon>
        <taxon>Eutheria</taxon>
        <taxon>Euarchontoglires</taxon>
        <taxon>Primates</taxon>
        <taxon>Haplorrhini</taxon>
        <taxon>Catarrhini</taxon>
        <taxon>Cercopithecidae</taxon>
        <taxon>Cercopithecinae</taxon>
        <taxon>Cercocebus</taxon>
    </lineage>
</organism>
<reference evidence="20" key="1">
    <citation type="submission" date="2025-08" db="UniProtKB">
        <authorList>
            <consortium name="Ensembl"/>
        </authorList>
    </citation>
    <scope>IDENTIFICATION</scope>
</reference>
<evidence type="ECO:0000256" key="3">
    <source>
        <dbReference type="ARBA" id="ARBA00022448"/>
    </source>
</evidence>
<dbReference type="Bgee" id="ENSCATG00000035200">
    <property type="expression patterns" value="Expressed in bone marrow and 12 other cell types or tissues"/>
</dbReference>
<evidence type="ECO:0000256" key="10">
    <source>
        <dbReference type="ARBA" id="ARBA00023303"/>
    </source>
</evidence>
<gene>
    <name evidence="20" type="primary">PKD2L2</name>
</gene>
<evidence type="ECO:0000256" key="11">
    <source>
        <dbReference type="ARBA" id="ARBA00055572"/>
    </source>
</evidence>
<keyword evidence="9" id="KW-0325">Glycoprotein</keyword>
<dbReference type="GeneID" id="105599819"/>
<dbReference type="InterPro" id="IPR013122">
    <property type="entry name" value="PKD1_2_channel"/>
</dbReference>